<evidence type="ECO:0000313" key="1">
    <source>
        <dbReference type="EMBL" id="EEZ60968.1"/>
    </source>
</evidence>
<protein>
    <submittedName>
        <fullName evidence="1">Uncharacterized protein</fullName>
    </submittedName>
</protein>
<evidence type="ECO:0000313" key="2">
    <source>
        <dbReference type="Proteomes" id="UP000006001"/>
    </source>
</evidence>
<reference evidence="1" key="1">
    <citation type="submission" date="2009-10" db="EMBL/GenBank/DDBJ databases">
        <authorList>
            <person name="Weinstock G."/>
            <person name="Sodergren E."/>
            <person name="Clifton S."/>
            <person name="Fulton L."/>
            <person name="Fulton B."/>
            <person name="Courtney L."/>
            <person name="Fronick C."/>
            <person name="Harrison M."/>
            <person name="Strong C."/>
            <person name="Farmer C."/>
            <person name="Delahaunty K."/>
            <person name="Markovic C."/>
            <person name="Hall O."/>
            <person name="Minx P."/>
            <person name="Tomlinson C."/>
            <person name="Mitreva M."/>
            <person name="Nelson J."/>
            <person name="Hou S."/>
            <person name="Wollam A."/>
            <person name="Pepin K.H."/>
            <person name="Johnson M."/>
            <person name="Bhonagiri V."/>
            <person name="Nash W.E."/>
            <person name="Warren W."/>
            <person name="Chinwalla A."/>
            <person name="Mardis E.R."/>
            <person name="Wilson R.K."/>
        </authorList>
    </citation>
    <scope>NUCLEOTIDE SEQUENCE [LARGE SCALE GENOMIC DNA]</scope>
    <source>
        <strain evidence="1">ATCC 700122</strain>
    </source>
</reference>
<accession>D0WHM5</accession>
<dbReference type="Proteomes" id="UP000006001">
    <property type="component" value="Unassembled WGS sequence"/>
</dbReference>
<name>D0WHM5_SLAES</name>
<proteinExistence type="predicted"/>
<dbReference type="AlphaFoldDB" id="D0WHM5"/>
<dbReference type="STRING" id="649764.HMPREF0762_01343"/>
<organism evidence="1 2">
    <name type="scientific">Slackia exigua (strain ATCC 700122 / DSM 15923 / CIP 105133 / JCM 11022 / KCTC 5966 / S-7)</name>
    <dbReference type="NCBI Taxonomy" id="649764"/>
    <lineage>
        <taxon>Bacteria</taxon>
        <taxon>Bacillati</taxon>
        <taxon>Actinomycetota</taxon>
        <taxon>Coriobacteriia</taxon>
        <taxon>Eggerthellales</taxon>
        <taxon>Eggerthellaceae</taxon>
        <taxon>Slackia</taxon>
    </lineage>
</organism>
<keyword evidence="2" id="KW-1185">Reference proteome</keyword>
<comment type="caution">
    <text evidence="1">The sequence shown here is derived from an EMBL/GenBank/DDBJ whole genome shotgun (WGS) entry which is preliminary data.</text>
</comment>
<dbReference type="HOGENOM" id="CLU_2652539_0_0_11"/>
<sequence>MQLIHAAICIDRAFVTIRMGRMRGNGRELVSCYAWNASAAYDATAGRGRRGRTPRAVGLGMRVRFSARDRGGPHAS</sequence>
<dbReference type="EMBL" id="ACUX02000008">
    <property type="protein sequence ID" value="EEZ60968.1"/>
    <property type="molecule type" value="Genomic_DNA"/>
</dbReference>
<gene>
    <name evidence="1" type="ORF">HMPREF0762_01343</name>
</gene>